<name>A0A1N6H3R0_9BACT</name>
<dbReference type="RefSeq" id="WP_074240140.1">
    <property type="nucleotide sequence ID" value="NZ_FSRA01000001.1"/>
</dbReference>
<dbReference type="PANTHER" id="PTHR43133:SF46">
    <property type="entry name" value="RNA POLYMERASE SIGMA-70 FACTOR ECF SUBFAMILY"/>
    <property type="match status" value="1"/>
</dbReference>
<dbReference type="InterPro" id="IPR039425">
    <property type="entry name" value="RNA_pol_sigma-70-like"/>
</dbReference>
<dbReference type="InterPro" id="IPR013249">
    <property type="entry name" value="RNA_pol_sigma70_r4_t2"/>
</dbReference>
<dbReference type="Gene3D" id="1.10.10.10">
    <property type="entry name" value="Winged helix-like DNA-binding domain superfamily/Winged helix DNA-binding domain"/>
    <property type="match status" value="1"/>
</dbReference>
<protein>
    <submittedName>
        <fullName evidence="6">RNA polymerase sigma-70 factor, ECF subfamily</fullName>
    </submittedName>
</protein>
<evidence type="ECO:0000256" key="4">
    <source>
        <dbReference type="ARBA" id="ARBA00023163"/>
    </source>
</evidence>
<dbReference type="GO" id="GO:0016987">
    <property type="term" value="F:sigma factor activity"/>
    <property type="evidence" value="ECO:0007669"/>
    <property type="project" value="UniProtKB-KW"/>
</dbReference>
<dbReference type="InterPro" id="IPR014327">
    <property type="entry name" value="RNA_pol_sigma70_bacteroid"/>
</dbReference>
<dbReference type="OrthoDB" id="799938at2"/>
<evidence type="ECO:0000259" key="5">
    <source>
        <dbReference type="Pfam" id="PF08281"/>
    </source>
</evidence>
<evidence type="ECO:0000313" key="7">
    <source>
        <dbReference type="Proteomes" id="UP000185003"/>
    </source>
</evidence>
<evidence type="ECO:0000313" key="6">
    <source>
        <dbReference type="EMBL" id="SIO14345.1"/>
    </source>
</evidence>
<dbReference type="InterPro" id="IPR014284">
    <property type="entry name" value="RNA_pol_sigma-70_dom"/>
</dbReference>
<keyword evidence="4" id="KW-0804">Transcription</keyword>
<evidence type="ECO:0000256" key="1">
    <source>
        <dbReference type="ARBA" id="ARBA00010641"/>
    </source>
</evidence>
<dbReference type="PANTHER" id="PTHR43133">
    <property type="entry name" value="RNA POLYMERASE ECF-TYPE SIGMA FACTO"/>
    <property type="match status" value="1"/>
</dbReference>
<sequence>MSSHSADIEKSLLSQIAEGNEPAFRQLYDLYWAKLYNYLIRIIKSPEITEEIVIDIFLKLWTGRELLHNIQHLDSFLRKVAYNKAMDFFKIASRDEQLKKIVAREMETEETCGADHRLLDGESRSILQQAILQLSPQRRLIFTLSREEGLTHEQIARQLNLSRNTVRNSMAEALKSIRHYLKSKDIEPLIALGVFFSS</sequence>
<dbReference type="CDD" id="cd06171">
    <property type="entry name" value="Sigma70_r4"/>
    <property type="match status" value="1"/>
</dbReference>
<dbReference type="GO" id="GO:0003677">
    <property type="term" value="F:DNA binding"/>
    <property type="evidence" value="ECO:0007669"/>
    <property type="project" value="InterPro"/>
</dbReference>
<comment type="similarity">
    <text evidence="1">Belongs to the sigma-70 factor family. ECF subfamily.</text>
</comment>
<dbReference type="InterPro" id="IPR013324">
    <property type="entry name" value="RNA_pol_sigma_r3/r4-like"/>
</dbReference>
<evidence type="ECO:0000256" key="2">
    <source>
        <dbReference type="ARBA" id="ARBA00023015"/>
    </source>
</evidence>
<dbReference type="GO" id="GO:0006352">
    <property type="term" value="P:DNA-templated transcription initiation"/>
    <property type="evidence" value="ECO:0007669"/>
    <property type="project" value="InterPro"/>
</dbReference>
<dbReference type="NCBIfam" id="TIGR02937">
    <property type="entry name" value="sigma70-ECF"/>
    <property type="match status" value="1"/>
</dbReference>
<dbReference type="SUPFAM" id="SSF88946">
    <property type="entry name" value="Sigma2 domain of RNA polymerase sigma factors"/>
    <property type="match status" value="1"/>
</dbReference>
<dbReference type="Proteomes" id="UP000185003">
    <property type="component" value="Unassembled WGS sequence"/>
</dbReference>
<keyword evidence="2" id="KW-0805">Transcription regulation</keyword>
<keyword evidence="7" id="KW-1185">Reference proteome</keyword>
<dbReference type="SUPFAM" id="SSF88659">
    <property type="entry name" value="Sigma3 and sigma4 domains of RNA polymerase sigma factors"/>
    <property type="match status" value="1"/>
</dbReference>
<evidence type="ECO:0000256" key="3">
    <source>
        <dbReference type="ARBA" id="ARBA00023082"/>
    </source>
</evidence>
<dbReference type="EMBL" id="FSRA01000001">
    <property type="protein sequence ID" value="SIO14345.1"/>
    <property type="molecule type" value="Genomic_DNA"/>
</dbReference>
<keyword evidence="3" id="KW-0731">Sigma factor</keyword>
<dbReference type="NCBIfam" id="TIGR02985">
    <property type="entry name" value="Sig70_bacteroi1"/>
    <property type="match status" value="1"/>
</dbReference>
<accession>A0A1N6H3R0</accession>
<dbReference type="InterPro" id="IPR036388">
    <property type="entry name" value="WH-like_DNA-bd_sf"/>
</dbReference>
<feature type="domain" description="RNA polymerase sigma factor 70 region 4 type 2" evidence="5">
    <location>
        <begin position="126"/>
        <end position="176"/>
    </location>
</feature>
<dbReference type="STRING" id="536979.SAMN04488055_3153"/>
<organism evidence="6 7">
    <name type="scientific">Chitinophaga niabensis</name>
    <dbReference type="NCBI Taxonomy" id="536979"/>
    <lineage>
        <taxon>Bacteria</taxon>
        <taxon>Pseudomonadati</taxon>
        <taxon>Bacteroidota</taxon>
        <taxon>Chitinophagia</taxon>
        <taxon>Chitinophagales</taxon>
        <taxon>Chitinophagaceae</taxon>
        <taxon>Chitinophaga</taxon>
    </lineage>
</organism>
<reference evidence="6 7" key="1">
    <citation type="submission" date="2016-11" db="EMBL/GenBank/DDBJ databases">
        <authorList>
            <person name="Jaros S."/>
            <person name="Januszkiewicz K."/>
            <person name="Wedrychowicz H."/>
        </authorList>
    </citation>
    <scope>NUCLEOTIDE SEQUENCE [LARGE SCALE GENOMIC DNA]</scope>
    <source>
        <strain evidence="6 7">DSM 24787</strain>
    </source>
</reference>
<proteinExistence type="inferred from homology"/>
<dbReference type="AlphaFoldDB" id="A0A1N6H3R0"/>
<dbReference type="Pfam" id="PF08281">
    <property type="entry name" value="Sigma70_r4_2"/>
    <property type="match status" value="1"/>
</dbReference>
<dbReference type="Gene3D" id="1.10.1740.10">
    <property type="match status" value="1"/>
</dbReference>
<gene>
    <name evidence="6" type="ORF">SAMN04488055_3153</name>
</gene>
<dbReference type="InterPro" id="IPR013325">
    <property type="entry name" value="RNA_pol_sigma_r2"/>
</dbReference>